<name>A0A3N4KEE1_9PEZI</name>
<evidence type="ECO:0000313" key="2">
    <source>
        <dbReference type="Proteomes" id="UP000277580"/>
    </source>
</evidence>
<feature type="non-terminal residue" evidence="1">
    <location>
        <position position="1"/>
    </location>
</feature>
<dbReference type="InParanoid" id="A0A3N4KEE1"/>
<dbReference type="STRING" id="1392247.A0A3N4KEE1"/>
<gene>
    <name evidence="1" type="ORF">P167DRAFT_475370</name>
</gene>
<proteinExistence type="predicted"/>
<dbReference type="AlphaFoldDB" id="A0A3N4KEE1"/>
<protein>
    <submittedName>
        <fullName evidence="1">Uncharacterized protein</fullName>
    </submittedName>
</protein>
<dbReference type="PANTHER" id="PTHR35871">
    <property type="entry name" value="EXPRESSED PROTEIN"/>
    <property type="match status" value="1"/>
</dbReference>
<reference evidence="1 2" key="1">
    <citation type="journal article" date="2018" name="Nat. Ecol. Evol.">
        <title>Pezizomycetes genomes reveal the molecular basis of ectomycorrhizal truffle lifestyle.</title>
        <authorList>
            <person name="Murat C."/>
            <person name="Payen T."/>
            <person name="Noel B."/>
            <person name="Kuo A."/>
            <person name="Morin E."/>
            <person name="Chen J."/>
            <person name="Kohler A."/>
            <person name="Krizsan K."/>
            <person name="Balestrini R."/>
            <person name="Da Silva C."/>
            <person name="Montanini B."/>
            <person name="Hainaut M."/>
            <person name="Levati E."/>
            <person name="Barry K.W."/>
            <person name="Belfiori B."/>
            <person name="Cichocki N."/>
            <person name="Clum A."/>
            <person name="Dockter R.B."/>
            <person name="Fauchery L."/>
            <person name="Guy J."/>
            <person name="Iotti M."/>
            <person name="Le Tacon F."/>
            <person name="Lindquist E.A."/>
            <person name="Lipzen A."/>
            <person name="Malagnac F."/>
            <person name="Mello A."/>
            <person name="Molinier V."/>
            <person name="Miyauchi S."/>
            <person name="Poulain J."/>
            <person name="Riccioni C."/>
            <person name="Rubini A."/>
            <person name="Sitrit Y."/>
            <person name="Splivallo R."/>
            <person name="Traeger S."/>
            <person name="Wang M."/>
            <person name="Zifcakova L."/>
            <person name="Wipf D."/>
            <person name="Zambonelli A."/>
            <person name="Paolocci F."/>
            <person name="Nowrousian M."/>
            <person name="Ottonello S."/>
            <person name="Baldrian P."/>
            <person name="Spatafora J.W."/>
            <person name="Henrissat B."/>
            <person name="Nagy L.G."/>
            <person name="Aury J.M."/>
            <person name="Wincker P."/>
            <person name="Grigoriev I.V."/>
            <person name="Bonfante P."/>
            <person name="Martin F.M."/>
        </authorList>
    </citation>
    <scope>NUCLEOTIDE SEQUENCE [LARGE SCALE GENOMIC DNA]</scope>
    <source>
        <strain evidence="1 2">CCBAS932</strain>
    </source>
</reference>
<feature type="non-terminal residue" evidence="1">
    <location>
        <position position="120"/>
    </location>
</feature>
<dbReference type="Proteomes" id="UP000277580">
    <property type="component" value="Unassembled WGS sequence"/>
</dbReference>
<sequence length="120" mass="14045">SLKEIEQHSTTPTLFRKKLSISSRTAKDWLHRLGYHWGEVKKGVYKDGHEKPDVVNYRQEVFLETYEELASVMLYSLIIPVTHDECTCNSNDGPRYQWVRGDYIPLRSKSRGQGMHISEF</sequence>
<organism evidence="1 2">
    <name type="scientific">Morchella conica CCBAS932</name>
    <dbReference type="NCBI Taxonomy" id="1392247"/>
    <lineage>
        <taxon>Eukaryota</taxon>
        <taxon>Fungi</taxon>
        <taxon>Dikarya</taxon>
        <taxon>Ascomycota</taxon>
        <taxon>Pezizomycotina</taxon>
        <taxon>Pezizomycetes</taxon>
        <taxon>Pezizales</taxon>
        <taxon>Morchellaceae</taxon>
        <taxon>Morchella</taxon>
    </lineage>
</organism>
<dbReference type="OrthoDB" id="3047997at2759"/>
<dbReference type="EMBL" id="ML119226">
    <property type="protein sequence ID" value="RPB06751.1"/>
    <property type="molecule type" value="Genomic_DNA"/>
</dbReference>
<evidence type="ECO:0000313" key="1">
    <source>
        <dbReference type="EMBL" id="RPB06751.1"/>
    </source>
</evidence>
<accession>A0A3N4KEE1</accession>
<keyword evidence="2" id="KW-1185">Reference proteome</keyword>
<dbReference type="PANTHER" id="PTHR35871:SF1">
    <property type="entry name" value="CXC1-LIKE CYSTEINE CLUSTER ASSOCIATED WITH KDZ TRANSPOSASES DOMAIN-CONTAINING PROTEIN"/>
    <property type="match status" value="1"/>
</dbReference>